<evidence type="ECO:0000313" key="7">
    <source>
        <dbReference type="EMBL" id="KAL1396721.1"/>
    </source>
</evidence>
<dbReference type="InterPro" id="IPR020846">
    <property type="entry name" value="MFS_dom"/>
</dbReference>
<proteinExistence type="predicted"/>
<keyword evidence="4 5" id="KW-0472">Membrane</keyword>
<dbReference type="GO" id="GO:0016020">
    <property type="term" value="C:membrane"/>
    <property type="evidence" value="ECO:0007669"/>
    <property type="project" value="UniProtKB-SubCell"/>
</dbReference>
<evidence type="ECO:0000256" key="4">
    <source>
        <dbReference type="ARBA" id="ARBA00023136"/>
    </source>
</evidence>
<sequence>MLVPFSKCSSWRKEECVCTGASRGHSEIDKIIPAKMGYDEVLEHLGGFGRYQKKIYVLLCLPAISCAFHKLAGVFLLATPDYRCRLPFEIGNNVTYELPPDVLAMAYPMDSLSKKYSTCSYLDANYTETYFNGGTPAKEVVNCDRWIYDRSRYESSTVTDWDMVCDRNWLRASADSLFMVGVMLGSIIFGYLSDKYGRKPIFFASLVTQVIFGVLAGLAPEFFTYTIARILVGATTSGVFLVAYVIAMEMVGPKDRLYAGVVCMMFFSVGYMLTAAFAYFIHDWRSLQIALTLPGILFLSYWWFIPESSRWLISNNRPTEAITLIQKVAKSNQVTVPSDVLDKLVEEDKAALESDKNEPKPSLLDVFKHPNLRRKALLIFFDWFVNSGTYYGLSWNTNNLGGNPLLNFVISGAVEIPAYSFLLLTLNRWGRRTILCGCMIFAGTMLLSTMFVPSDMSWLIVVLAMLGKLAITSSYGTVYVFSAEQFPTVIRNVALGAASTSARVGGILAPYFNLLGDYWQPLPLLIFGAMAFAGGLLSLLLPETHNQKLPETIADGENFGKVKTLPGEDGAERAPEEMQVLNATVEAVNEKRPAEETDAEDGKF</sequence>
<comment type="subcellular location">
    <subcellularLocation>
        <location evidence="1">Membrane</location>
        <topology evidence="1">Multi-pass membrane protein</topology>
    </subcellularLocation>
</comment>
<reference evidence="7 8" key="1">
    <citation type="submission" date="2024-05" db="EMBL/GenBank/DDBJ databases">
        <title>Culex pipiens pipiens assembly and annotation.</title>
        <authorList>
            <person name="Alout H."/>
            <person name="Durand T."/>
        </authorList>
    </citation>
    <scope>NUCLEOTIDE SEQUENCE [LARGE SCALE GENOMIC DNA]</scope>
    <source>
        <strain evidence="7">HA-2024</strain>
        <tissue evidence="7">Whole body</tissue>
    </source>
</reference>
<feature type="transmembrane region" description="Helical" evidence="5">
    <location>
        <begin position="200"/>
        <end position="219"/>
    </location>
</feature>
<dbReference type="Proteomes" id="UP001562425">
    <property type="component" value="Unassembled WGS sequence"/>
</dbReference>
<name>A0ABD1DAR9_CULPP</name>
<dbReference type="Gene3D" id="1.20.1250.20">
    <property type="entry name" value="MFS general substrate transporter like domains"/>
    <property type="match status" value="1"/>
</dbReference>
<dbReference type="SUPFAM" id="SSF103473">
    <property type="entry name" value="MFS general substrate transporter"/>
    <property type="match status" value="1"/>
</dbReference>
<evidence type="ECO:0000313" key="8">
    <source>
        <dbReference type="Proteomes" id="UP001562425"/>
    </source>
</evidence>
<feature type="transmembrane region" description="Helical" evidence="5">
    <location>
        <begin position="287"/>
        <end position="305"/>
    </location>
</feature>
<keyword evidence="8" id="KW-1185">Reference proteome</keyword>
<keyword evidence="3 5" id="KW-1133">Transmembrane helix</keyword>
<dbReference type="EMBL" id="JBEHCU010006602">
    <property type="protein sequence ID" value="KAL1396721.1"/>
    <property type="molecule type" value="Genomic_DNA"/>
</dbReference>
<protein>
    <recommendedName>
        <fullName evidence="6">Major facilitator superfamily (MFS) profile domain-containing protein</fullName>
    </recommendedName>
</protein>
<dbReference type="PROSITE" id="PS50850">
    <property type="entry name" value="MFS"/>
    <property type="match status" value="1"/>
</dbReference>
<feature type="transmembrane region" description="Helical" evidence="5">
    <location>
        <begin position="55"/>
        <end position="78"/>
    </location>
</feature>
<dbReference type="InterPro" id="IPR005828">
    <property type="entry name" value="MFS_sugar_transport-like"/>
</dbReference>
<feature type="transmembrane region" description="Helical" evidence="5">
    <location>
        <begin position="225"/>
        <end position="246"/>
    </location>
</feature>
<feature type="transmembrane region" description="Helical" evidence="5">
    <location>
        <begin position="405"/>
        <end position="426"/>
    </location>
</feature>
<feature type="transmembrane region" description="Helical" evidence="5">
    <location>
        <begin position="458"/>
        <end position="481"/>
    </location>
</feature>
<dbReference type="InterPro" id="IPR036259">
    <property type="entry name" value="MFS_trans_sf"/>
</dbReference>
<feature type="transmembrane region" description="Helical" evidence="5">
    <location>
        <begin position="518"/>
        <end position="541"/>
    </location>
</feature>
<organism evidence="7 8">
    <name type="scientific">Culex pipiens pipiens</name>
    <name type="common">Northern house mosquito</name>
    <dbReference type="NCBI Taxonomy" id="38569"/>
    <lineage>
        <taxon>Eukaryota</taxon>
        <taxon>Metazoa</taxon>
        <taxon>Ecdysozoa</taxon>
        <taxon>Arthropoda</taxon>
        <taxon>Hexapoda</taxon>
        <taxon>Insecta</taxon>
        <taxon>Pterygota</taxon>
        <taxon>Neoptera</taxon>
        <taxon>Endopterygota</taxon>
        <taxon>Diptera</taxon>
        <taxon>Nematocera</taxon>
        <taxon>Culicoidea</taxon>
        <taxon>Culicidae</taxon>
        <taxon>Culicinae</taxon>
        <taxon>Culicini</taxon>
        <taxon>Culex</taxon>
        <taxon>Culex</taxon>
    </lineage>
</organism>
<feature type="domain" description="Major facilitator superfamily (MFS) profile" evidence="6">
    <location>
        <begin position="130"/>
        <end position="546"/>
    </location>
</feature>
<feature type="transmembrane region" description="Helical" evidence="5">
    <location>
        <begin position="258"/>
        <end position="281"/>
    </location>
</feature>
<dbReference type="PANTHER" id="PTHR24064">
    <property type="entry name" value="SOLUTE CARRIER FAMILY 22 MEMBER"/>
    <property type="match status" value="1"/>
</dbReference>
<feature type="transmembrane region" description="Helical" evidence="5">
    <location>
        <begin position="433"/>
        <end position="452"/>
    </location>
</feature>
<evidence type="ECO:0000256" key="5">
    <source>
        <dbReference type="SAM" id="Phobius"/>
    </source>
</evidence>
<evidence type="ECO:0000256" key="2">
    <source>
        <dbReference type="ARBA" id="ARBA00022692"/>
    </source>
</evidence>
<feature type="transmembrane region" description="Helical" evidence="5">
    <location>
        <begin position="176"/>
        <end position="193"/>
    </location>
</feature>
<evidence type="ECO:0000259" key="6">
    <source>
        <dbReference type="PROSITE" id="PS50850"/>
    </source>
</evidence>
<comment type="caution">
    <text evidence="7">The sequence shown here is derived from an EMBL/GenBank/DDBJ whole genome shotgun (WGS) entry which is preliminary data.</text>
</comment>
<evidence type="ECO:0000256" key="3">
    <source>
        <dbReference type="ARBA" id="ARBA00022989"/>
    </source>
</evidence>
<evidence type="ECO:0000256" key="1">
    <source>
        <dbReference type="ARBA" id="ARBA00004141"/>
    </source>
</evidence>
<accession>A0ABD1DAR9</accession>
<feature type="transmembrane region" description="Helical" evidence="5">
    <location>
        <begin position="493"/>
        <end position="512"/>
    </location>
</feature>
<dbReference type="AlphaFoldDB" id="A0ABD1DAR9"/>
<gene>
    <name evidence="7" type="ORF">pipiens_010327</name>
</gene>
<keyword evidence="2 5" id="KW-0812">Transmembrane</keyword>
<dbReference type="CDD" id="cd17317">
    <property type="entry name" value="MFS_SLC22"/>
    <property type="match status" value="1"/>
</dbReference>
<dbReference type="Pfam" id="PF00083">
    <property type="entry name" value="Sugar_tr"/>
    <property type="match status" value="1"/>
</dbReference>